<dbReference type="PATRIC" id="fig|243090.15.peg.2555"/>
<dbReference type="EMBL" id="BX294142">
    <property type="protein sequence ID" value="CAD74171.1"/>
    <property type="molecule type" value="Genomic_DNA"/>
</dbReference>
<dbReference type="Pfam" id="PF08240">
    <property type="entry name" value="ADH_N"/>
    <property type="match status" value="1"/>
</dbReference>
<evidence type="ECO:0000313" key="4">
    <source>
        <dbReference type="EMBL" id="CAD74171.1"/>
    </source>
</evidence>
<evidence type="ECO:0000256" key="2">
    <source>
        <dbReference type="RuleBase" id="RU361277"/>
    </source>
</evidence>
<dbReference type="Gene3D" id="3.40.50.720">
    <property type="entry name" value="NAD(P)-binding Rossmann-like Domain"/>
    <property type="match status" value="1"/>
</dbReference>
<dbReference type="FunCoup" id="Q7US13">
    <property type="interactions" value="41"/>
</dbReference>
<keyword evidence="1 4" id="KW-0560">Oxidoreductase</keyword>
<dbReference type="GO" id="GO:0004022">
    <property type="term" value="F:alcohol dehydrogenase (NAD+) activity"/>
    <property type="evidence" value="ECO:0007669"/>
    <property type="project" value="UniProtKB-EC"/>
</dbReference>
<dbReference type="CDD" id="cd08258">
    <property type="entry name" value="Zn_ADH4"/>
    <property type="match status" value="1"/>
</dbReference>
<dbReference type="InParanoid" id="Q7US13"/>
<keyword evidence="2" id="KW-0479">Metal-binding</keyword>
<dbReference type="InterPro" id="IPR036291">
    <property type="entry name" value="NAD(P)-bd_dom_sf"/>
</dbReference>
<dbReference type="SUPFAM" id="SSF50129">
    <property type="entry name" value="GroES-like"/>
    <property type="match status" value="1"/>
</dbReference>
<dbReference type="Pfam" id="PF00107">
    <property type="entry name" value="ADH_zinc_N"/>
    <property type="match status" value="1"/>
</dbReference>
<accession>Q7US13</accession>
<dbReference type="Gene3D" id="3.90.180.10">
    <property type="entry name" value="Medium-chain alcohol dehydrogenases, catalytic domain"/>
    <property type="match status" value="1"/>
</dbReference>
<proteinExistence type="inferred from homology"/>
<dbReference type="SMART" id="SM00829">
    <property type="entry name" value="PKS_ER"/>
    <property type="match status" value="1"/>
</dbReference>
<evidence type="ECO:0000313" key="5">
    <source>
        <dbReference type="Proteomes" id="UP000001025"/>
    </source>
</evidence>
<dbReference type="GO" id="GO:0050572">
    <property type="term" value="F:L-idonate 5-dehydrogenase [NAD(P)+] activity"/>
    <property type="evidence" value="ECO:0000318"/>
    <property type="project" value="GO_Central"/>
</dbReference>
<dbReference type="InterPro" id="IPR013149">
    <property type="entry name" value="ADH-like_C"/>
</dbReference>
<dbReference type="SUPFAM" id="SSF51735">
    <property type="entry name" value="NAD(P)-binding Rossmann-fold domains"/>
    <property type="match status" value="1"/>
</dbReference>
<keyword evidence="5" id="KW-1185">Reference proteome</keyword>
<dbReference type="InterPro" id="IPR020843">
    <property type="entry name" value="ER"/>
</dbReference>
<dbReference type="PROSITE" id="PS00059">
    <property type="entry name" value="ADH_ZINC"/>
    <property type="match status" value="1"/>
</dbReference>
<dbReference type="PANTHER" id="PTHR43189">
    <property type="entry name" value="ZINC-TYPE ALCOHOL DEHYDROGENASE-LIKE PROTEIN C1198.01-RELATED"/>
    <property type="match status" value="1"/>
</dbReference>
<dbReference type="HOGENOM" id="CLU_026673_11_0_0"/>
<evidence type="ECO:0000256" key="1">
    <source>
        <dbReference type="ARBA" id="ARBA00023002"/>
    </source>
</evidence>
<dbReference type="EC" id="1.1.1.1" evidence="4"/>
<dbReference type="PANTHER" id="PTHR43189:SF1">
    <property type="entry name" value="ZINC-TYPE ALCOHOL DEHYDROGENASE-LIKE PROTEIN C1198.01"/>
    <property type="match status" value="1"/>
</dbReference>
<comment type="similarity">
    <text evidence="2">Belongs to the zinc-containing alcohol dehydrogenase family.</text>
</comment>
<dbReference type="Proteomes" id="UP000001025">
    <property type="component" value="Chromosome"/>
</dbReference>
<dbReference type="eggNOG" id="COG1063">
    <property type="taxonomic scope" value="Bacteria"/>
</dbReference>
<name>Q7US13_RHOBA</name>
<dbReference type="InterPro" id="IPR011032">
    <property type="entry name" value="GroES-like_sf"/>
</dbReference>
<sequence>MLCTLKTSLKRDSKLSVITRSVSKRWSCPELHATALGLSDVPTQPFYRQSTGNPMQSAAVVNYAPEPGSVEIREIDRPEIGSQDVLLEVSHVGVCGSDLHQWTAHHSWPVNYPVVLGHEFGGHIVQLGSDVEGWKEGDRVVSETAAIIDSNNPMSRRGLYNLDPTRKGFGYGVNGAMTRYVRVPSRILHEVPHSLAFEHACLTEPCCVAYNAVVRNARIEPGDRVIVMGPGTIGILCAAMARLCGAEVALVGLESDRHRLNIAEENYGCQGIVGDPTDWANQRDGLGCDGVIDAAGSSVTLEIAMQVVRPAGWISKVGWGPQPLGYNLDPLVQKNVTLQGSFSHNWPIWERVLALLTSGQLNVAPIIGGIWPIDQWQTAFDKMHRGEVVKSVLQPI</sequence>
<keyword evidence="2" id="KW-0862">Zinc</keyword>
<protein>
    <submittedName>
        <fullName evidence="4">Probable zinc-type alcohol dehydrogenase</fullName>
        <ecNumber evidence="4">1.1.1.1</ecNumber>
    </submittedName>
</protein>
<organism evidence="4 5">
    <name type="scientific">Rhodopirellula baltica (strain DSM 10527 / NCIMB 13988 / SH1)</name>
    <dbReference type="NCBI Taxonomy" id="243090"/>
    <lineage>
        <taxon>Bacteria</taxon>
        <taxon>Pseudomonadati</taxon>
        <taxon>Planctomycetota</taxon>
        <taxon>Planctomycetia</taxon>
        <taxon>Pirellulales</taxon>
        <taxon>Pirellulaceae</taxon>
        <taxon>Rhodopirellula</taxon>
    </lineage>
</organism>
<dbReference type="OrthoDB" id="9770238at2"/>
<feature type="domain" description="Enoyl reductase (ER)" evidence="3">
    <location>
        <begin position="68"/>
        <end position="393"/>
    </location>
</feature>
<dbReference type="InterPro" id="IPR002328">
    <property type="entry name" value="ADH_Zn_CS"/>
</dbReference>
<dbReference type="STRING" id="243090.RB5320"/>
<dbReference type="GO" id="GO:0008270">
    <property type="term" value="F:zinc ion binding"/>
    <property type="evidence" value="ECO:0007669"/>
    <property type="project" value="InterPro"/>
</dbReference>
<evidence type="ECO:0000259" key="3">
    <source>
        <dbReference type="SMART" id="SM00829"/>
    </source>
</evidence>
<dbReference type="InterPro" id="IPR013154">
    <property type="entry name" value="ADH-like_N"/>
</dbReference>
<dbReference type="EnsemblBacteria" id="CAD74171">
    <property type="protein sequence ID" value="CAD74171"/>
    <property type="gene ID" value="RB5320"/>
</dbReference>
<dbReference type="KEGG" id="rba:RB5320"/>
<comment type="cofactor">
    <cofactor evidence="2">
        <name>Zn(2+)</name>
        <dbReference type="ChEBI" id="CHEBI:29105"/>
    </cofactor>
</comment>
<dbReference type="AlphaFoldDB" id="Q7US13"/>
<gene>
    <name evidence="4" type="ordered locus">RB5320</name>
</gene>
<dbReference type="GO" id="GO:0046183">
    <property type="term" value="P:L-idonate catabolic process"/>
    <property type="evidence" value="ECO:0000318"/>
    <property type="project" value="GO_Central"/>
</dbReference>
<reference evidence="4 5" key="1">
    <citation type="journal article" date="2003" name="Proc. Natl. Acad. Sci. U.S.A.">
        <title>Complete genome sequence of the marine planctomycete Pirellula sp. strain 1.</title>
        <authorList>
            <person name="Gloeckner F.O."/>
            <person name="Kube M."/>
            <person name="Bauer M."/>
            <person name="Teeling H."/>
            <person name="Lombardot T."/>
            <person name="Ludwig W."/>
            <person name="Gade D."/>
            <person name="Beck A."/>
            <person name="Borzym K."/>
            <person name="Heitmann K."/>
            <person name="Rabus R."/>
            <person name="Schlesner H."/>
            <person name="Amann R."/>
            <person name="Reinhardt R."/>
        </authorList>
    </citation>
    <scope>NUCLEOTIDE SEQUENCE [LARGE SCALE GENOMIC DNA]</scope>
    <source>
        <strain evidence="5">DSM 10527 / NCIMB 13988 / SH1</strain>
    </source>
</reference>